<evidence type="ECO:0000256" key="1">
    <source>
        <dbReference type="ARBA" id="ARBA00022679"/>
    </source>
</evidence>
<feature type="non-terminal residue" evidence="2">
    <location>
        <position position="1"/>
    </location>
</feature>
<dbReference type="GO" id="GO:0008194">
    <property type="term" value="F:UDP-glycosyltransferase activity"/>
    <property type="evidence" value="ECO:0007669"/>
    <property type="project" value="InterPro"/>
</dbReference>
<evidence type="ECO:0008006" key="4">
    <source>
        <dbReference type="Google" id="ProtNLM"/>
    </source>
</evidence>
<dbReference type="InterPro" id="IPR002213">
    <property type="entry name" value="UDP_glucos_trans"/>
</dbReference>
<evidence type="ECO:0000313" key="2">
    <source>
        <dbReference type="EMBL" id="TCD64138.1"/>
    </source>
</evidence>
<dbReference type="PANTHER" id="PTHR48045:SF34">
    <property type="entry name" value="ISOFLAVONE 7-O-GLUCOSYLTRANSFERASE 1-LIKE"/>
    <property type="match status" value="1"/>
</dbReference>
<accession>A0A4R0RK26</accession>
<dbReference type="CDD" id="cd03784">
    <property type="entry name" value="GT1_Gtf-like"/>
    <property type="match status" value="1"/>
</dbReference>
<dbReference type="OrthoDB" id="5835829at2759"/>
<dbReference type="SUPFAM" id="SSF53756">
    <property type="entry name" value="UDP-Glycosyltransferase/glycogen phosphorylase"/>
    <property type="match status" value="1"/>
</dbReference>
<keyword evidence="3" id="KW-1185">Reference proteome</keyword>
<dbReference type="AlphaFoldDB" id="A0A4R0RK26"/>
<keyword evidence="1" id="KW-0808">Transferase</keyword>
<sequence>QKILEEVERSGRPYSKVAFEHVHNFGNDVISMVGLPPMYHYELDPQDVNVMIEPIIGAMWTSITTVWEQYCDATISTSPEVYEPEGTAHMKKWMTETGRDFWCFGPLLPPQEKRDSLAAETKLSENADEIQAFLDKTLKDHGDKSLLYISFGSIFWPTAQEKLWAVLDVIMEQNIPFILSHASPFAVFPDEVLAKVKAYGNRVLTKWSPQQTVFAHPALGWFLTHGGQNSVTEATVQGIPMICWPFHADQPCNSLHLSENLNVAYELLEVRTGKGMLPLYRTGKAPAGTIEAIKREAREVLEKAWGEDGRIKRQNMKQLQGKVLHAWDRDGPATKDLDRFMDVVCA</sequence>
<organism evidence="2 3">
    <name type="scientific">Steccherinum ochraceum</name>
    <dbReference type="NCBI Taxonomy" id="92696"/>
    <lineage>
        <taxon>Eukaryota</taxon>
        <taxon>Fungi</taxon>
        <taxon>Dikarya</taxon>
        <taxon>Basidiomycota</taxon>
        <taxon>Agaricomycotina</taxon>
        <taxon>Agaricomycetes</taxon>
        <taxon>Polyporales</taxon>
        <taxon>Steccherinaceae</taxon>
        <taxon>Steccherinum</taxon>
    </lineage>
</organism>
<reference evidence="2 3" key="1">
    <citation type="submission" date="2018-11" db="EMBL/GenBank/DDBJ databases">
        <title>Genome assembly of Steccherinum ochraceum LE-BIN_3174, the white-rot fungus of the Steccherinaceae family (The Residual Polyporoid clade, Polyporales, Basidiomycota).</title>
        <authorList>
            <person name="Fedorova T.V."/>
            <person name="Glazunova O.A."/>
            <person name="Landesman E.O."/>
            <person name="Moiseenko K.V."/>
            <person name="Psurtseva N.V."/>
            <person name="Savinova O.S."/>
            <person name="Shakhova N.V."/>
            <person name="Tyazhelova T.V."/>
            <person name="Vasina D.V."/>
        </authorList>
    </citation>
    <scope>NUCLEOTIDE SEQUENCE [LARGE SCALE GENOMIC DNA]</scope>
    <source>
        <strain evidence="2 3">LE-BIN_3174</strain>
    </source>
</reference>
<name>A0A4R0RK26_9APHY</name>
<protein>
    <recommendedName>
        <fullName evidence="4">UDP-glycosyltransferases domain-containing protein</fullName>
    </recommendedName>
</protein>
<dbReference type="Gene3D" id="3.40.50.2000">
    <property type="entry name" value="Glycogen Phosphorylase B"/>
    <property type="match status" value="1"/>
</dbReference>
<proteinExistence type="predicted"/>
<comment type="caution">
    <text evidence="2">The sequence shown here is derived from an EMBL/GenBank/DDBJ whole genome shotgun (WGS) entry which is preliminary data.</text>
</comment>
<dbReference type="Pfam" id="PF00201">
    <property type="entry name" value="UDPGT"/>
    <property type="match status" value="1"/>
</dbReference>
<dbReference type="EMBL" id="RWJN01000253">
    <property type="protein sequence ID" value="TCD64138.1"/>
    <property type="molecule type" value="Genomic_DNA"/>
</dbReference>
<evidence type="ECO:0000313" key="3">
    <source>
        <dbReference type="Proteomes" id="UP000292702"/>
    </source>
</evidence>
<dbReference type="PANTHER" id="PTHR48045">
    <property type="entry name" value="UDP-GLYCOSYLTRANSFERASE 72B1"/>
    <property type="match status" value="1"/>
</dbReference>
<gene>
    <name evidence="2" type="ORF">EIP91_004487</name>
</gene>
<dbReference type="Proteomes" id="UP000292702">
    <property type="component" value="Unassembled WGS sequence"/>
</dbReference>